<protein>
    <recommendedName>
        <fullName evidence="4">PGAP1 family protein</fullName>
    </recommendedName>
</protein>
<dbReference type="SUPFAM" id="SSF53474">
    <property type="entry name" value="alpha/beta-Hydrolases"/>
    <property type="match status" value="1"/>
</dbReference>
<accession>A0A2M7QEC0</accession>
<gene>
    <name evidence="2" type="ORF">COY90_01900</name>
</gene>
<evidence type="ECO:0008006" key="4">
    <source>
        <dbReference type="Google" id="ProtNLM"/>
    </source>
</evidence>
<dbReference type="SUPFAM" id="SSF75005">
    <property type="entry name" value="Arabinanase/levansucrase/invertase"/>
    <property type="match status" value="2"/>
</dbReference>
<evidence type="ECO:0000256" key="1">
    <source>
        <dbReference type="SAM" id="SignalP"/>
    </source>
</evidence>
<organism evidence="2 3">
    <name type="scientific">Candidatus Roizmanbacteria bacterium CG_4_10_14_0_8_um_filter_39_9</name>
    <dbReference type="NCBI Taxonomy" id="1974829"/>
    <lineage>
        <taxon>Bacteria</taxon>
        <taxon>Candidatus Roizmaniibacteriota</taxon>
    </lineage>
</organism>
<name>A0A2M7QEC0_9BACT</name>
<dbReference type="AlphaFoldDB" id="A0A2M7QEC0"/>
<feature type="signal peptide" evidence="1">
    <location>
        <begin position="1"/>
        <end position="23"/>
    </location>
</feature>
<dbReference type="GO" id="GO:0006629">
    <property type="term" value="P:lipid metabolic process"/>
    <property type="evidence" value="ECO:0007669"/>
    <property type="project" value="InterPro"/>
</dbReference>
<dbReference type="InterPro" id="IPR023296">
    <property type="entry name" value="Glyco_hydro_beta-prop_sf"/>
</dbReference>
<dbReference type="InterPro" id="IPR003386">
    <property type="entry name" value="LACT/PDAT_acylTrfase"/>
</dbReference>
<proteinExistence type="predicted"/>
<keyword evidence="1" id="KW-0732">Signal</keyword>
<dbReference type="EMBL" id="PFLF01000043">
    <property type="protein sequence ID" value="PIY69198.1"/>
    <property type="molecule type" value="Genomic_DNA"/>
</dbReference>
<dbReference type="InterPro" id="IPR029058">
    <property type="entry name" value="AB_hydrolase_fold"/>
</dbReference>
<reference evidence="3" key="1">
    <citation type="submission" date="2017-09" db="EMBL/GenBank/DDBJ databases">
        <title>Depth-based differentiation of microbial function through sediment-hosted aquifers and enrichment of novel symbionts in the deep terrestrial subsurface.</title>
        <authorList>
            <person name="Probst A.J."/>
            <person name="Ladd B."/>
            <person name="Jarett J.K."/>
            <person name="Geller-Mcgrath D.E."/>
            <person name="Sieber C.M.K."/>
            <person name="Emerson J.B."/>
            <person name="Anantharaman K."/>
            <person name="Thomas B.C."/>
            <person name="Malmstrom R."/>
            <person name="Stieglmeier M."/>
            <person name="Klingl A."/>
            <person name="Woyke T."/>
            <person name="Ryan C.M."/>
            <person name="Banfield J.F."/>
        </authorList>
    </citation>
    <scope>NUCLEOTIDE SEQUENCE [LARGE SCALE GENOMIC DNA]</scope>
</reference>
<dbReference type="PANTHER" id="PTHR11440">
    <property type="entry name" value="LECITHIN-CHOLESTEROL ACYLTRANSFERASE-RELATED"/>
    <property type="match status" value="1"/>
</dbReference>
<dbReference type="Proteomes" id="UP000230108">
    <property type="component" value="Unassembled WGS sequence"/>
</dbReference>
<sequence length="882" mass="99807">MKKIFSILILLTIFHLNTQFIHAFESFVPDSSNPLSVVSNYSGWNETGVMQSSIIFENGEYKMWYTSVGAGLRIAYATSSDGIHWQGAKLFDFLNGQDIHDPSMYRVGETYLLYFATTPSGEHTRIMKIESSNGVDFDASTLRTILLPELSWERDGVSSPTIYFENKTYFLFYTALNGNWKTGLATSSDGVNFSKCGNYFLDQDSVPKSFIKDGVSYYLFFHSPRGIEYVETHAPLSCTSQWINRTTIMSSSYFPFVFQKDNELMLYYGTPSGDWKLNLAISLNPLPTPTPTPLPKHPLILIPGMFASWNKEALFHNAQVAQSQWSMNPMVNEYKGIEQTLNNLGYVKNTDYRFFNYDWRQSAEKTADELYSYIQNKQYTQKPILIGHSLGGFISRIYLQKYGPSQINKVLTVGAPHGGTAFAYKPVEAGEIETGDTFEWLGQKMILQLYRNGIDSDKQIINSYFPIAQNLLPLQNYLMRDGTIIANSSLFMQNSLPLLYQIPNSQTLASLQTIAGDSIDTLSGYKLSNRSVMDRLLDIYVDGRPTERLTTNGDNLVINSSAAIGNNPIFTNLNHGELMYTVRGIKAILQAANISFAEPDVAESNKTQISPSLIFLMLSPAKLQVVHDNKTYDENEGQLFIENAQSGNYLLRVIGQEKGRYTIFIGQLGSNKDMWNRIEGEITQDPPTNQIDTYQIESNSQMPSFPLSATPALFDELALYLTDINKTLKKTDIAKSISNIKFAKQFYSVQNKGRLKSSLLLTHQQLFLAYQKSNINEKAKIFYAIEKLEEVYGKVLENYNFGIVPSRLSKSIAVSKKLISPLQNYLLQMKGRGKAVQKNALQLIEIEKRTQLAEDAMTQKKYTQAEIYIKSIQKIQKDVRNM</sequence>
<evidence type="ECO:0000313" key="3">
    <source>
        <dbReference type="Proteomes" id="UP000230108"/>
    </source>
</evidence>
<dbReference type="Gene3D" id="2.115.10.20">
    <property type="entry name" value="Glycosyl hydrolase domain, family 43"/>
    <property type="match status" value="2"/>
</dbReference>
<dbReference type="Gene3D" id="3.40.50.1820">
    <property type="entry name" value="alpha/beta hydrolase"/>
    <property type="match status" value="1"/>
</dbReference>
<dbReference type="GO" id="GO:0008374">
    <property type="term" value="F:O-acyltransferase activity"/>
    <property type="evidence" value="ECO:0007669"/>
    <property type="project" value="InterPro"/>
</dbReference>
<comment type="caution">
    <text evidence="2">The sequence shown here is derived from an EMBL/GenBank/DDBJ whole genome shotgun (WGS) entry which is preliminary data.</text>
</comment>
<evidence type="ECO:0000313" key="2">
    <source>
        <dbReference type="EMBL" id="PIY69198.1"/>
    </source>
</evidence>
<dbReference type="Pfam" id="PF02450">
    <property type="entry name" value="LCAT"/>
    <property type="match status" value="1"/>
</dbReference>
<feature type="chain" id="PRO_5014824816" description="PGAP1 family protein" evidence="1">
    <location>
        <begin position="24"/>
        <end position="882"/>
    </location>
</feature>